<organism evidence="1 2">
    <name type="scientific">Pseudocercospora fijiensis (strain CIRAD86)</name>
    <name type="common">Black leaf streak disease fungus</name>
    <name type="synonym">Mycosphaerella fijiensis</name>
    <dbReference type="NCBI Taxonomy" id="383855"/>
    <lineage>
        <taxon>Eukaryota</taxon>
        <taxon>Fungi</taxon>
        <taxon>Dikarya</taxon>
        <taxon>Ascomycota</taxon>
        <taxon>Pezizomycotina</taxon>
        <taxon>Dothideomycetes</taxon>
        <taxon>Dothideomycetidae</taxon>
        <taxon>Mycosphaerellales</taxon>
        <taxon>Mycosphaerellaceae</taxon>
        <taxon>Pseudocercospora</taxon>
    </lineage>
</organism>
<dbReference type="HOGENOM" id="CLU_3107431_0_0_1"/>
<dbReference type="EMBL" id="KB446556">
    <property type="protein sequence ID" value="EME86453.1"/>
    <property type="molecule type" value="Genomic_DNA"/>
</dbReference>
<dbReference type="Proteomes" id="UP000016932">
    <property type="component" value="Unassembled WGS sequence"/>
</dbReference>
<name>M3BB59_PSEFD</name>
<dbReference type="VEuPathDB" id="FungiDB:MYCFIDRAFT_181960"/>
<evidence type="ECO:0000313" key="2">
    <source>
        <dbReference type="Proteomes" id="UP000016932"/>
    </source>
</evidence>
<proteinExistence type="predicted"/>
<dbReference type="RefSeq" id="XP_007923712.1">
    <property type="nucleotide sequence ID" value="XM_007925521.1"/>
</dbReference>
<keyword evidence="2" id="KW-1185">Reference proteome</keyword>
<reference evidence="1 2" key="1">
    <citation type="journal article" date="2012" name="PLoS Pathog.">
        <title>Diverse lifestyles and strategies of plant pathogenesis encoded in the genomes of eighteen Dothideomycetes fungi.</title>
        <authorList>
            <person name="Ohm R.A."/>
            <person name="Feau N."/>
            <person name="Henrissat B."/>
            <person name="Schoch C.L."/>
            <person name="Horwitz B.A."/>
            <person name="Barry K.W."/>
            <person name="Condon B.J."/>
            <person name="Copeland A.C."/>
            <person name="Dhillon B."/>
            <person name="Glaser F."/>
            <person name="Hesse C.N."/>
            <person name="Kosti I."/>
            <person name="LaButti K."/>
            <person name="Lindquist E.A."/>
            <person name="Lucas S."/>
            <person name="Salamov A.A."/>
            <person name="Bradshaw R.E."/>
            <person name="Ciuffetti L."/>
            <person name="Hamelin R.C."/>
            <person name="Kema G.H.J."/>
            <person name="Lawrence C."/>
            <person name="Scott J.A."/>
            <person name="Spatafora J.W."/>
            <person name="Turgeon B.G."/>
            <person name="de Wit P.J.G.M."/>
            <person name="Zhong S."/>
            <person name="Goodwin S.B."/>
            <person name="Grigoriev I.V."/>
        </authorList>
    </citation>
    <scope>NUCLEOTIDE SEQUENCE [LARGE SCALE GENOMIC DNA]</scope>
    <source>
        <strain evidence="1 2">CIRAD86</strain>
    </source>
</reference>
<protein>
    <submittedName>
        <fullName evidence="1">Uncharacterized protein</fullName>
    </submittedName>
</protein>
<accession>M3BB59</accession>
<dbReference type="KEGG" id="pfj:MYCFIDRAFT_181960"/>
<evidence type="ECO:0000313" key="1">
    <source>
        <dbReference type="EMBL" id="EME86453.1"/>
    </source>
</evidence>
<sequence>MLLALLILICLHARLFFLILIDMTTSYFILSLSIAMFSRGVSPSLFAPFSG</sequence>
<dbReference type="AlphaFoldDB" id="M3BB59"/>
<dbReference type="GeneID" id="19334584"/>
<gene>
    <name evidence="1" type="ORF">MYCFIDRAFT_181960</name>
</gene>